<dbReference type="EMBL" id="JAYKXN010000005">
    <property type="protein sequence ID" value="KAK7285474.1"/>
    <property type="molecule type" value="Genomic_DNA"/>
</dbReference>
<organism evidence="4 5">
    <name type="scientific">Clitoria ternatea</name>
    <name type="common">Butterfly pea</name>
    <dbReference type="NCBI Taxonomy" id="43366"/>
    <lineage>
        <taxon>Eukaryota</taxon>
        <taxon>Viridiplantae</taxon>
        <taxon>Streptophyta</taxon>
        <taxon>Embryophyta</taxon>
        <taxon>Tracheophyta</taxon>
        <taxon>Spermatophyta</taxon>
        <taxon>Magnoliopsida</taxon>
        <taxon>eudicotyledons</taxon>
        <taxon>Gunneridae</taxon>
        <taxon>Pentapetalae</taxon>
        <taxon>rosids</taxon>
        <taxon>fabids</taxon>
        <taxon>Fabales</taxon>
        <taxon>Fabaceae</taxon>
        <taxon>Papilionoideae</taxon>
        <taxon>50 kb inversion clade</taxon>
        <taxon>NPAAA clade</taxon>
        <taxon>indigoferoid/millettioid clade</taxon>
        <taxon>Phaseoleae</taxon>
        <taxon>Clitoria</taxon>
    </lineage>
</organism>
<evidence type="ECO:0000259" key="3">
    <source>
        <dbReference type="Pfam" id="PF03107"/>
    </source>
</evidence>
<dbReference type="PANTHER" id="PTHR46288:SF17">
    <property type="entry name" value="CYSTEINE_HISTIDINE-RICH C1 DOMAIN PROTEIN"/>
    <property type="match status" value="1"/>
</dbReference>
<feature type="compositionally biased region" description="Polar residues" evidence="2">
    <location>
        <begin position="331"/>
        <end position="344"/>
    </location>
</feature>
<dbReference type="Pfam" id="PF03107">
    <property type="entry name" value="C1_2"/>
    <property type="match status" value="2"/>
</dbReference>
<dbReference type="Proteomes" id="UP001359559">
    <property type="component" value="Unassembled WGS sequence"/>
</dbReference>
<keyword evidence="1" id="KW-0677">Repeat</keyword>
<dbReference type="InterPro" id="IPR046349">
    <property type="entry name" value="C1-like_sf"/>
</dbReference>
<dbReference type="PANTHER" id="PTHR46288">
    <property type="entry name" value="PHORBOL-ESTER/DAG-TYPE DOMAIN-CONTAINING PROTEIN"/>
    <property type="match status" value="1"/>
</dbReference>
<accession>A0AAN9IT43</accession>
<feature type="compositionally biased region" description="Polar residues" evidence="2">
    <location>
        <begin position="10"/>
        <end position="19"/>
    </location>
</feature>
<comment type="caution">
    <text evidence="4">The sequence shown here is derived from an EMBL/GenBank/DDBJ whole genome shotgun (WGS) entry which is preliminary data.</text>
</comment>
<evidence type="ECO:0000313" key="5">
    <source>
        <dbReference type="Proteomes" id="UP001359559"/>
    </source>
</evidence>
<feature type="domain" description="DC1" evidence="3">
    <location>
        <begin position="32"/>
        <end position="82"/>
    </location>
</feature>
<evidence type="ECO:0000313" key="4">
    <source>
        <dbReference type="EMBL" id="KAK7285474.1"/>
    </source>
</evidence>
<dbReference type="InterPro" id="IPR004146">
    <property type="entry name" value="DC1"/>
</dbReference>
<feature type="region of interest" description="Disordered" evidence="2">
    <location>
        <begin position="1"/>
        <end position="22"/>
    </location>
</feature>
<gene>
    <name evidence="4" type="ORF">RJT34_20247</name>
</gene>
<dbReference type="AlphaFoldDB" id="A0AAN9IT43"/>
<sequence>MYTKEMDKFNCSSTSSKTEMGSLHKDPNVFHFSHPHPLECTTSPSTENENATCFGCKLNLTQGENRYRCKTKTCAFTLHNVCYNMPLITNHPAHQNHDLVHLVIPSSKSTFNCVACGNHVKGFCYHCAECSIFFHALCLALPLSLAITNHPHKIKLEFSPPYDFFCDLCNKPSYNGWLFRCSMCEFDTHIACVVENMEPKLFHNNPSFPQSSPLLRQLTKNHQHQVDHRRFSNKEKNYEIMHLVAQQIGGGMEKISTSGTQEVFDGSVTGWDKRVYSPRKRHNRNSVIQSGNMKNIVELELQETELSHSPADFIKNSEERTPLRDKLTPLSDHSSPPQSNQYSDSYFSIDLTKSYSNYHNGRRTQIITRAAIPERIARDSQQVEEPFGVVEWPTKDSCTNNQNKVNAAFFKGGHANDFGEPSQKIIVKDPKESLAKRSIIDQKINKSQSDLCSHMEDARCTSLTVVFFCF</sequence>
<keyword evidence="5" id="KW-1185">Reference proteome</keyword>
<evidence type="ECO:0000256" key="1">
    <source>
        <dbReference type="ARBA" id="ARBA00022737"/>
    </source>
</evidence>
<feature type="region of interest" description="Disordered" evidence="2">
    <location>
        <begin position="309"/>
        <end position="344"/>
    </location>
</feature>
<dbReference type="SUPFAM" id="SSF57889">
    <property type="entry name" value="Cysteine-rich domain"/>
    <property type="match status" value="1"/>
</dbReference>
<name>A0AAN9IT43_CLITE</name>
<reference evidence="4 5" key="1">
    <citation type="submission" date="2024-01" db="EMBL/GenBank/DDBJ databases">
        <title>The genomes of 5 underutilized Papilionoideae crops provide insights into root nodulation and disease resistance.</title>
        <authorList>
            <person name="Yuan L."/>
        </authorList>
    </citation>
    <scope>NUCLEOTIDE SEQUENCE [LARGE SCALE GENOMIC DNA]</scope>
    <source>
        <strain evidence="4">LY-2023</strain>
        <tissue evidence="4">Leaf</tissue>
    </source>
</reference>
<evidence type="ECO:0000256" key="2">
    <source>
        <dbReference type="SAM" id="MobiDB-lite"/>
    </source>
</evidence>
<feature type="domain" description="DC1" evidence="3">
    <location>
        <begin position="150"/>
        <end position="193"/>
    </location>
</feature>
<proteinExistence type="predicted"/>
<feature type="compositionally biased region" description="Basic and acidic residues" evidence="2">
    <location>
        <begin position="315"/>
        <end position="327"/>
    </location>
</feature>
<protein>
    <recommendedName>
        <fullName evidence="3">DC1 domain-containing protein</fullName>
    </recommendedName>
</protein>